<dbReference type="AlphaFoldDB" id="A0A9N6ZGB6"/>
<keyword evidence="4" id="KW-0496">Mitochondrion</keyword>
<comment type="subcellular location">
    <subcellularLocation>
        <location evidence="1">Mitochondrion</location>
    </subcellularLocation>
</comment>
<accession>A0A9N6ZGB6</accession>
<comment type="similarity">
    <text evidence="6">Belongs to the mitochondrion-specific ribosomal protein mL54 family.</text>
</comment>
<dbReference type="GO" id="GO:0005762">
    <property type="term" value="C:mitochondrial large ribosomal subunit"/>
    <property type="evidence" value="ECO:0007669"/>
    <property type="project" value="TreeGrafter"/>
</dbReference>
<protein>
    <recommendedName>
        <fullName evidence="7">Large ribosomal subunit protein mL54</fullName>
    </recommendedName>
</protein>
<evidence type="ECO:0000256" key="6">
    <source>
        <dbReference type="ARBA" id="ARBA00033752"/>
    </source>
</evidence>
<keyword evidence="5" id="KW-0687">Ribonucleoprotein</keyword>
<evidence type="ECO:0000256" key="3">
    <source>
        <dbReference type="ARBA" id="ARBA00022980"/>
    </source>
</evidence>
<dbReference type="EMBL" id="OC989315">
    <property type="protein sequence ID" value="CAG4645970.1"/>
    <property type="molecule type" value="Genomic_DNA"/>
</dbReference>
<name>A0A9N6ZGB6_9CRUS</name>
<dbReference type="Pfam" id="PF08561">
    <property type="entry name" value="Ribosomal_L37"/>
    <property type="match status" value="1"/>
</dbReference>
<keyword evidence="3" id="KW-0689">Ribosomal protein</keyword>
<evidence type="ECO:0000256" key="1">
    <source>
        <dbReference type="ARBA" id="ARBA00004173"/>
    </source>
</evidence>
<evidence type="ECO:0000313" key="8">
    <source>
        <dbReference type="EMBL" id="CAG4645970.1"/>
    </source>
</evidence>
<dbReference type="PANTHER" id="PTHR28595">
    <property type="entry name" value="39S RIBOSOMAL PROTEIN L54, MITOCHONDRIAL"/>
    <property type="match status" value="1"/>
</dbReference>
<dbReference type="GO" id="GO:0003735">
    <property type="term" value="F:structural constituent of ribosome"/>
    <property type="evidence" value="ECO:0007669"/>
    <property type="project" value="TreeGrafter"/>
</dbReference>
<evidence type="ECO:0000256" key="4">
    <source>
        <dbReference type="ARBA" id="ARBA00023128"/>
    </source>
</evidence>
<sequence>MIVRVINQLRISGVVSLNHAATYAKAATVAIPSLGKKTGKGGKLGPIAEKKKLPVESDPEKLVNYVCGSNYFKTGEDIKLGPDEAYPDWLWTLRLGKPEPLESMDPNSIEYWRRVRKLALRRNNRLAATRRF</sequence>
<dbReference type="InterPro" id="IPR013870">
    <property type="entry name" value="Ribosomal_mL54"/>
</dbReference>
<evidence type="ECO:0000256" key="7">
    <source>
        <dbReference type="ARBA" id="ARBA00035179"/>
    </source>
</evidence>
<reference evidence="8" key="1">
    <citation type="submission" date="2021-04" db="EMBL/GenBank/DDBJ databases">
        <authorList>
            <person name="Cornetti L."/>
        </authorList>
    </citation>
    <scope>NUCLEOTIDE SEQUENCE</scope>
</reference>
<evidence type="ECO:0000256" key="2">
    <source>
        <dbReference type="ARBA" id="ARBA00022946"/>
    </source>
</evidence>
<organism evidence="8">
    <name type="scientific">Lynceus sp. MCZ IZ 141354</name>
    <dbReference type="NCBI Taxonomy" id="1930659"/>
    <lineage>
        <taxon>Eukaryota</taxon>
        <taxon>Metazoa</taxon>
        <taxon>Ecdysozoa</taxon>
        <taxon>Arthropoda</taxon>
        <taxon>Crustacea</taxon>
        <taxon>Branchiopoda</taxon>
        <taxon>Diplostraca</taxon>
        <taxon>Laevicaudata</taxon>
        <taxon>Lynceidae</taxon>
        <taxon>Lynceus</taxon>
    </lineage>
</organism>
<keyword evidence="2" id="KW-0809">Transit peptide</keyword>
<dbReference type="PANTHER" id="PTHR28595:SF1">
    <property type="entry name" value="LARGE RIBOSOMAL SUBUNIT PROTEIN ML54"/>
    <property type="match status" value="1"/>
</dbReference>
<evidence type="ECO:0000256" key="5">
    <source>
        <dbReference type="ARBA" id="ARBA00023274"/>
    </source>
</evidence>
<gene>
    <name evidence="8" type="primary">EOG090X0KWJ</name>
</gene>
<proteinExistence type="inferred from homology"/>